<feature type="non-terminal residue" evidence="2">
    <location>
        <position position="1"/>
    </location>
</feature>
<gene>
    <name evidence="2" type="ORF">S01H1_85630</name>
</gene>
<accession>X0Z090</accession>
<organism evidence="2">
    <name type="scientific">marine sediment metagenome</name>
    <dbReference type="NCBI Taxonomy" id="412755"/>
    <lineage>
        <taxon>unclassified sequences</taxon>
        <taxon>metagenomes</taxon>
        <taxon>ecological metagenomes</taxon>
    </lineage>
</organism>
<evidence type="ECO:0000313" key="2">
    <source>
        <dbReference type="EMBL" id="GAG42091.1"/>
    </source>
</evidence>
<evidence type="ECO:0000256" key="1">
    <source>
        <dbReference type="SAM" id="MobiDB-lite"/>
    </source>
</evidence>
<protein>
    <submittedName>
        <fullName evidence="2">Uncharacterized protein</fullName>
    </submittedName>
</protein>
<name>X0Z090_9ZZZZ</name>
<proteinExistence type="predicted"/>
<sequence length="41" mass="4269">SSAKEARGAGQVPIDRASPRSEKPPITVPRLASVKALGDRV</sequence>
<dbReference type="EMBL" id="BARS01058889">
    <property type="protein sequence ID" value="GAG42091.1"/>
    <property type="molecule type" value="Genomic_DNA"/>
</dbReference>
<reference evidence="2" key="1">
    <citation type="journal article" date="2014" name="Front. Microbiol.">
        <title>High frequency of phylogenetically diverse reductive dehalogenase-homologous genes in deep subseafloor sedimentary metagenomes.</title>
        <authorList>
            <person name="Kawai M."/>
            <person name="Futagami T."/>
            <person name="Toyoda A."/>
            <person name="Takaki Y."/>
            <person name="Nishi S."/>
            <person name="Hori S."/>
            <person name="Arai W."/>
            <person name="Tsubouchi T."/>
            <person name="Morono Y."/>
            <person name="Uchiyama I."/>
            <person name="Ito T."/>
            <person name="Fujiyama A."/>
            <person name="Inagaki F."/>
            <person name="Takami H."/>
        </authorList>
    </citation>
    <scope>NUCLEOTIDE SEQUENCE</scope>
    <source>
        <strain evidence="2">Expedition CK06-06</strain>
    </source>
</reference>
<feature type="region of interest" description="Disordered" evidence="1">
    <location>
        <begin position="1"/>
        <end position="41"/>
    </location>
</feature>
<dbReference type="AlphaFoldDB" id="X0Z090"/>
<comment type="caution">
    <text evidence="2">The sequence shown here is derived from an EMBL/GenBank/DDBJ whole genome shotgun (WGS) entry which is preliminary data.</text>
</comment>